<reference evidence="3" key="1">
    <citation type="journal article" date="2016" name="Nat. Biotechnol.">
        <title>Sequencing wild and cultivated cassava and related species reveals extensive interspecific hybridization and genetic diversity.</title>
        <authorList>
            <person name="Bredeson J.V."/>
            <person name="Lyons J.B."/>
            <person name="Prochnik S.E."/>
            <person name="Wu G.A."/>
            <person name="Ha C.M."/>
            <person name="Edsinger-Gonzales E."/>
            <person name="Grimwood J."/>
            <person name="Schmutz J."/>
            <person name="Rabbi I.Y."/>
            <person name="Egesi C."/>
            <person name="Nauluvula P."/>
            <person name="Lebot V."/>
            <person name="Ndunguru J."/>
            <person name="Mkamilo G."/>
            <person name="Bart R.S."/>
            <person name="Setter T.L."/>
            <person name="Gleadow R.M."/>
            <person name="Kulakow P."/>
            <person name="Ferguson M.E."/>
            <person name="Rounsley S."/>
            <person name="Rokhsar D.S."/>
        </authorList>
    </citation>
    <scope>NUCLEOTIDE SEQUENCE [LARGE SCALE GENOMIC DNA]</scope>
    <source>
        <strain evidence="3">cv. AM560-2</strain>
    </source>
</reference>
<organism evidence="2 3">
    <name type="scientific">Manihot esculenta</name>
    <name type="common">Cassava</name>
    <name type="synonym">Jatropha manihot</name>
    <dbReference type="NCBI Taxonomy" id="3983"/>
    <lineage>
        <taxon>Eukaryota</taxon>
        <taxon>Viridiplantae</taxon>
        <taxon>Streptophyta</taxon>
        <taxon>Embryophyta</taxon>
        <taxon>Tracheophyta</taxon>
        <taxon>Spermatophyta</taxon>
        <taxon>Magnoliopsida</taxon>
        <taxon>eudicotyledons</taxon>
        <taxon>Gunneridae</taxon>
        <taxon>Pentapetalae</taxon>
        <taxon>rosids</taxon>
        <taxon>fabids</taxon>
        <taxon>Malpighiales</taxon>
        <taxon>Euphorbiaceae</taxon>
        <taxon>Crotonoideae</taxon>
        <taxon>Manihoteae</taxon>
        <taxon>Manihot</taxon>
    </lineage>
</organism>
<evidence type="ECO:0000313" key="3">
    <source>
        <dbReference type="Proteomes" id="UP000091857"/>
    </source>
</evidence>
<feature type="transmembrane region" description="Helical" evidence="1">
    <location>
        <begin position="7"/>
        <end position="29"/>
    </location>
</feature>
<keyword evidence="1" id="KW-0812">Transmembrane</keyword>
<proteinExistence type="predicted"/>
<dbReference type="Pfam" id="PF04654">
    <property type="entry name" value="DUF599"/>
    <property type="match status" value="1"/>
</dbReference>
<keyword evidence="1" id="KW-1133">Transmembrane helix</keyword>
<evidence type="ECO:0000313" key="2">
    <source>
        <dbReference type="EMBL" id="OAY26252.1"/>
    </source>
</evidence>
<dbReference type="OMA" id="IMFLYHI"/>
<keyword evidence="1" id="KW-0472">Membrane</keyword>
<sequence length="233" mass="26045">MAFNKDYLDLIFVPGGLLVMFAYHLYLLYRYLNFPQTTVMGLDNHDKKAWVVRIMQGDKKDIAIALTVIASNTSAATFLASVSLTLSSLIGAWIGNNSSNIFRSDIIYGDTRPSTMSIKYISLLTCFLLAFSCFIQSARHFVHANYLISTPDSDVPPKMVEVAVIKGGDFWSLGLRALYFALDLLLWFFGPIPMFVSSVVLVVILHYLDTNSTPLHRYRPPGGKMAKRVAEIS</sequence>
<keyword evidence="3" id="KW-1185">Reference proteome</keyword>
<protein>
    <submittedName>
        <fullName evidence="2">Uncharacterized protein</fullName>
    </submittedName>
</protein>
<dbReference type="PANTHER" id="PTHR31168:SF21">
    <property type="entry name" value="EMB|CAB89385.1"/>
    <property type="match status" value="1"/>
</dbReference>
<dbReference type="AlphaFoldDB" id="A0A2C9UA64"/>
<dbReference type="Gramene" id="Manes.16G032900.1.v8.1">
    <property type="protein sequence ID" value="Manes.16G032900.1.v8.1.CDS"/>
    <property type="gene ID" value="Manes.16G032900.v8.1"/>
</dbReference>
<dbReference type="EMBL" id="CM004402">
    <property type="protein sequence ID" value="OAY26252.1"/>
    <property type="molecule type" value="Genomic_DNA"/>
</dbReference>
<dbReference type="OrthoDB" id="665451at2759"/>
<comment type="caution">
    <text evidence="2">The sequence shown here is derived from an EMBL/GenBank/DDBJ whole genome shotgun (WGS) entry which is preliminary data.</text>
</comment>
<feature type="transmembrane region" description="Helical" evidence="1">
    <location>
        <begin position="117"/>
        <end position="138"/>
    </location>
</feature>
<gene>
    <name evidence="2" type="ORF">MANES_16G032900v8</name>
</gene>
<accession>A0A2C9UA64</accession>
<dbReference type="PANTHER" id="PTHR31168">
    <property type="entry name" value="OS02G0292800 PROTEIN"/>
    <property type="match status" value="1"/>
</dbReference>
<dbReference type="InterPro" id="IPR006747">
    <property type="entry name" value="DUF599"/>
</dbReference>
<name>A0A2C9UA64_MANES</name>
<dbReference type="Proteomes" id="UP000091857">
    <property type="component" value="Chromosome 16"/>
</dbReference>
<feature type="transmembrane region" description="Helical" evidence="1">
    <location>
        <begin position="184"/>
        <end position="208"/>
    </location>
</feature>
<evidence type="ECO:0000256" key="1">
    <source>
        <dbReference type="SAM" id="Phobius"/>
    </source>
</evidence>